<dbReference type="GO" id="GO:0005770">
    <property type="term" value="C:late endosome"/>
    <property type="evidence" value="ECO:0007669"/>
    <property type="project" value="TreeGrafter"/>
</dbReference>
<dbReference type="PANTHER" id="PTHR21481">
    <property type="entry name" value="PROTEIN CLEC16A"/>
    <property type="match status" value="1"/>
</dbReference>
<dbReference type="GO" id="GO:1901096">
    <property type="term" value="P:regulation of autophagosome maturation"/>
    <property type="evidence" value="ECO:0007669"/>
    <property type="project" value="TreeGrafter"/>
</dbReference>
<dbReference type="GO" id="GO:0006914">
    <property type="term" value="P:autophagy"/>
    <property type="evidence" value="ECO:0007669"/>
    <property type="project" value="UniProtKB-KW"/>
</dbReference>
<accession>A0A6V7X3M7</accession>
<dbReference type="EMBL" id="CAJEWN010001069">
    <property type="protein sequence ID" value="CAD2193936.1"/>
    <property type="molecule type" value="Genomic_DNA"/>
</dbReference>
<dbReference type="InterPro" id="IPR016024">
    <property type="entry name" value="ARM-type_fold"/>
</dbReference>
<reference evidence="3 4" key="1">
    <citation type="submission" date="2020-08" db="EMBL/GenBank/DDBJ databases">
        <authorList>
            <person name="Koutsovoulos G."/>
            <person name="Danchin GJ E."/>
        </authorList>
    </citation>
    <scope>NUCLEOTIDE SEQUENCE [LARGE SCALE GENOMIC DNA]</scope>
</reference>
<gene>
    <name evidence="3" type="ORF">MENT_LOCUS46917</name>
</gene>
<evidence type="ECO:0000259" key="2">
    <source>
        <dbReference type="Pfam" id="PF09758"/>
    </source>
</evidence>
<dbReference type="AlphaFoldDB" id="A0A6V7X3M7"/>
<dbReference type="GO" id="GO:0005794">
    <property type="term" value="C:Golgi apparatus"/>
    <property type="evidence" value="ECO:0007669"/>
    <property type="project" value="TreeGrafter"/>
</dbReference>
<evidence type="ECO:0000313" key="3">
    <source>
        <dbReference type="EMBL" id="CAD2193936.1"/>
    </source>
</evidence>
<evidence type="ECO:0000256" key="1">
    <source>
        <dbReference type="ARBA" id="ARBA00023006"/>
    </source>
</evidence>
<dbReference type="Proteomes" id="UP000580250">
    <property type="component" value="Unassembled WGS sequence"/>
</dbReference>
<comment type="caution">
    <text evidence="3">The sequence shown here is derived from an EMBL/GenBank/DDBJ whole genome shotgun (WGS) entry which is preliminary data.</text>
</comment>
<protein>
    <recommendedName>
        <fullName evidence="2">FPL domain-containing protein</fullName>
    </recommendedName>
</protein>
<dbReference type="PANTHER" id="PTHR21481:SF0">
    <property type="entry name" value="PROTEIN CLEC16A"/>
    <property type="match status" value="1"/>
</dbReference>
<evidence type="ECO:0000313" key="4">
    <source>
        <dbReference type="Proteomes" id="UP000580250"/>
    </source>
</evidence>
<dbReference type="GO" id="GO:0016197">
    <property type="term" value="P:endosomal transport"/>
    <property type="evidence" value="ECO:0007669"/>
    <property type="project" value="TreeGrafter"/>
</dbReference>
<organism evidence="3 4">
    <name type="scientific">Meloidogyne enterolobii</name>
    <name type="common">Root-knot nematode worm</name>
    <name type="synonym">Meloidogyne mayaguensis</name>
    <dbReference type="NCBI Taxonomy" id="390850"/>
    <lineage>
        <taxon>Eukaryota</taxon>
        <taxon>Metazoa</taxon>
        <taxon>Ecdysozoa</taxon>
        <taxon>Nematoda</taxon>
        <taxon>Chromadorea</taxon>
        <taxon>Rhabditida</taxon>
        <taxon>Tylenchina</taxon>
        <taxon>Tylenchomorpha</taxon>
        <taxon>Tylenchoidea</taxon>
        <taxon>Meloidogynidae</taxon>
        <taxon>Meloidogyninae</taxon>
        <taxon>Meloidogyne</taxon>
    </lineage>
</organism>
<name>A0A6V7X3M7_MELEN</name>
<feature type="domain" description="FPL" evidence="2">
    <location>
        <begin position="47"/>
        <end position="193"/>
    </location>
</feature>
<sequence>MLKKFSNPTLWRSKNPHSLEYLRYLQGVLVKNEKITEGNRALVIEAMRAITEILIWGDQNDAAVFDFFLERQMFSHFLQIMQQADTSFVNIQLLQTLNILFENTKNETSLYFLLSNNHVNSIISHNFDFSNEEIIAYYISFLKTLSFKLNTKTVHFFSENADQFPLFTEAVRFHKHSEPMVRIAVRTLTLNIFKVKEQMLHKFVITHSRDYFNNVCQEIAHQIIEVF</sequence>
<keyword evidence="1" id="KW-0072">Autophagy</keyword>
<dbReference type="GO" id="GO:0007034">
    <property type="term" value="P:vacuolar transport"/>
    <property type="evidence" value="ECO:0007669"/>
    <property type="project" value="TreeGrafter"/>
</dbReference>
<dbReference type="OrthoDB" id="294052at2759"/>
<dbReference type="SUPFAM" id="SSF48371">
    <property type="entry name" value="ARM repeat"/>
    <property type="match status" value="1"/>
</dbReference>
<dbReference type="Pfam" id="PF09758">
    <property type="entry name" value="FPL"/>
    <property type="match status" value="1"/>
</dbReference>
<dbReference type="InterPro" id="IPR019155">
    <property type="entry name" value="CLEC16A/TT9_N"/>
</dbReference>
<dbReference type="InterPro" id="IPR039272">
    <property type="entry name" value="CLEC16A/TT9"/>
</dbReference>
<proteinExistence type="predicted"/>